<accession>T2J6N3</accession>
<evidence type="ECO:0000313" key="2">
    <source>
        <dbReference type="Proteomes" id="UP000018198"/>
    </source>
</evidence>
<proteinExistence type="predicted"/>
<comment type="caution">
    <text evidence="1">The sequence shown here is derived from an EMBL/GenBank/DDBJ whole genome shotgun (WGS) entry which is preliminary data.</text>
</comment>
<protein>
    <submittedName>
        <fullName evidence="1">Uncharacterized protein</fullName>
    </submittedName>
</protein>
<organism evidence="1 2">
    <name type="scientific">Crocosphaera watsonii WH 0401</name>
    <dbReference type="NCBI Taxonomy" id="555881"/>
    <lineage>
        <taxon>Bacteria</taxon>
        <taxon>Bacillati</taxon>
        <taxon>Cyanobacteriota</taxon>
        <taxon>Cyanophyceae</taxon>
        <taxon>Oscillatoriophycideae</taxon>
        <taxon>Chroococcales</taxon>
        <taxon>Aphanothecaceae</taxon>
        <taxon>Crocosphaera</taxon>
    </lineage>
</organism>
<name>T2J6N3_CROWT</name>
<dbReference type="AlphaFoldDB" id="T2J6N3"/>
<reference evidence="1 2" key="1">
    <citation type="submission" date="2013-01" db="EMBL/GenBank/DDBJ databases">
        <authorList>
            <person name="Bench S."/>
        </authorList>
    </citation>
    <scope>NUCLEOTIDE SEQUENCE [LARGE SCALE GENOMIC DNA]</scope>
    <source>
        <strain evidence="1 2">WH 0401</strain>
    </source>
</reference>
<gene>
    <name evidence="1" type="ORF">CWATWH0401_1738</name>
</gene>
<dbReference type="EMBL" id="CAQM01000102">
    <property type="protein sequence ID" value="CCQ60162.1"/>
    <property type="molecule type" value="Genomic_DNA"/>
</dbReference>
<reference evidence="1 2" key="2">
    <citation type="submission" date="2013-09" db="EMBL/GenBank/DDBJ databases">
        <title>Whole genome comparison of six Crocosphaera watsonii strains with differing phenotypes.</title>
        <authorList>
            <person name="Bench S.R."/>
            <person name="Heller P."/>
            <person name="Frank I."/>
            <person name="Arciniega M."/>
            <person name="Shilova I.N."/>
            <person name="Zehr J.P."/>
        </authorList>
    </citation>
    <scope>NUCLEOTIDE SEQUENCE [LARGE SCALE GENOMIC DNA]</scope>
    <source>
        <strain evidence="1 2">WH 0401</strain>
    </source>
</reference>
<sequence length="42" mass="4982">MFFLKQFIIFLKVFLTPVKRLNSACVNFFACQYFIMESILLG</sequence>
<evidence type="ECO:0000313" key="1">
    <source>
        <dbReference type="EMBL" id="CCQ60162.1"/>
    </source>
</evidence>
<dbReference type="Proteomes" id="UP000018198">
    <property type="component" value="Unassembled WGS sequence"/>
</dbReference>